<dbReference type="Proteomes" id="UP000439903">
    <property type="component" value="Unassembled WGS sequence"/>
</dbReference>
<feature type="compositionally biased region" description="Basic and acidic residues" evidence="7">
    <location>
        <begin position="1498"/>
        <end position="1516"/>
    </location>
</feature>
<dbReference type="Gene3D" id="3.10.120.10">
    <property type="entry name" value="Cytochrome b5-like heme/steroid binding domain"/>
    <property type="match status" value="1"/>
</dbReference>
<reference evidence="12 13" key="1">
    <citation type="journal article" date="2019" name="Environ. Microbiol.">
        <title>At the nexus of three kingdoms: the genome of the mycorrhizal fungus Gigaspora margarita provides insights into plant, endobacterial and fungal interactions.</title>
        <authorList>
            <person name="Venice F."/>
            <person name="Ghignone S."/>
            <person name="Salvioli di Fossalunga A."/>
            <person name="Amselem J."/>
            <person name="Novero M."/>
            <person name="Xianan X."/>
            <person name="Sedzielewska Toro K."/>
            <person name="Morin E."/>
            <person name="Lipzen A."/>
            <person name="Grigoriev I.V."/>
            <person name="Henrissat B."/>
            <person name="Martin F.M."/>
            <person name="Bonfante P."/>
        </authorList>
    </citation>
    <scope>NUCLEOTIDE SEQUENCE [LARGE SCALE GENOMIC DNA]</scope>
    <source>
        <strain evidence="12 13">BEG34</strain>
    </source>
</reference>
<dbReference type="GO" id="GO:0006412">
    <property type="term" value="P:translation"/>
    <property type="evidence" value="ECO:0007669"/>
    <property type="project" value="InterPro"/>
</dbReference>
<dbReference type="CDD" id="cd06183">
    <property type="entry name" value="cyt_b5_reduct_like"/>
    <property type="match status" value="1"/>
</dbReference>
<dbReference type="PRINTS" id="PR00457">
    <property type="entry name" value="ANPEROXIDASE"/>
</dbReference>
<keyword evidence="6" id="KW-0349">Heme</keyword>
<dbReference type="CDD" id="cd08760">
    <property type="entry name" value="Cyt_b561_FRRS1_like"/>
    <property type="match status" value="1"/>
</dbReference>
<evidence type="ECO:0000256" key="8">
    <source>
        <dbReference type="SAM" id="Phobius"/>
    </source>
</evidence>
<dbReference type="Pfam" id="PF00175">
    <property type="entry name" value="NAD_binding_1"/>
    <property type="match status" value="1"/>
</dbReference>
<feature type="transmembrane region" description="Helical" evidence="8">
    <location>
        <begin position="835"/>
        <end position="854"/>
    </location>
</feature>
<dbReference type="InterPro" id="IPR019791">
    <property type="entry name" value="Haem_peroxidase_animal"/>
</dbReference>
<evidence type="ECO:0000259" key="11">
    <source>
        <dbReference type="PROSITE" id="PS51384"/>
    </source>
</evidence>
<evidence type="ECO:0000259" key="9">
    <source>
        <dbReference type="PROSITE" id="PS50255"/>
    </source>
</evidence>
<comment type="caution">
    <text evidence="12">The sequence shown here is derived from an EMBL/GenBank/DDBJ whole genome shotgun (WGS) entry which is preliminary data.</text>
</comment>
<dbReference type="InterPro" id="IPR036394">
    <property type="entry name" value="Ribosomal_uL22_sf"/>
</dbReference>
<evidence type="ECO:0000256" key="1">
    <source>
        <dbReference type="ARBA" id="ARBA00001974"/>
    </source>
</evidence>
<dbReference type="GO" id="GO:0003735">
    <property type="term" value="F:structural constituent of ribosome"/>
    <property type="evidence" value="ECO:0007669"/>
    <property type="project" value="InterPro"/>
</dbReference>
<feature type="transmembrane region" description="Helical" evidence="8">
    <location>
        <begin position="803"/>
        <end position="823"/>
    </location>
</feature>
<sequence>MKNTRETAKALAIKYLEDVKEHKQAIPFRRFNGGVGRCAQAKAFGATQEARLIDGSDNNDLNPIAGTPYQPFLRAISSLNFNGDSSPVTSPTDFLGLNPIGPTTIKCTDKIPSGQYPMPRCISDVISSYHVQPYDIGALSSYRSFRRTSHFATFFGQFITFDITSSKSSNPTYPMFLPADDPFYNPNPNITTSPYQLSVPFLPANRSDGNNDTNPATRNPLLSGINGVTPFFDLNNIYGISDQDAMTRLRDTSTNRGKLKTSIVNGQEFPPKNASTGSYIWGSTSERSYSIFTLAIQTIWIREHNRLCDQLYELYGSSWSDDQYFQEVRRWTIAFFQKAVAEEYIGAILGRPLPVYQNYDPNLTPGVDTFFSTVTFRYGHSELSDFYQIQDEYGNTLYNLALNDIKNLTLLEELGLERVLWSMILQRQEEVDVFFSDSTKASHAPDRNTYDLAAFDIIRSRDRGIPLYNVVREYFGFPKAQSISDISSKPNIQANLAKIYPNGIDTVEAWVGVMSEDHLNGSNFGMVMNASMVTQYTYIRDSDKFWFEKSDMFTDDERKIIRKTTLRDIIIRNINNSITFPQNIWSVQPQIKLNDSDDDNYPSKISVWTQYVISYRVDLTNVYFKVQIQTSDGNGWFGMGFSPDDDGMKGAEFIIGIITDGNVTLGNYHADIGGYHPPLRDSNQDPTLEPKVSMSSTKAVTVEFKRLLNPPGRKPIIHGDMKFIMAYNPNSNAFSYHQNNRVLNRVNFYNSVVSSATSTNFQRVVRLIHGIGMFGTWCILFPISIFIVRYWKHHNQHLRIHRLIQVLGGISVSTFGAAAISTVVTTQTPHACVGLVIFFLAFFELTLGVVATWGQTSIVSVNKGYPRFTKRLHKGLGLTLLLTAWTNIYLGIDTYCLSYGYDSFWWKIGYGFWILLILTFFLLGELWWRVEGFFPRIFCAKKEVFTEQKTLLHTHINYEDYIKLPELTWEEINERVQRGAYWVVCDGLVVDIHSWIPSHPGGSQILLSVIGTDITNDFYNTHKNKKLEDIDSPEALLIPKDIPSGNSSSVLAKYVNHLQGKPALSRRLSVAKFIDNINVKYYLKEPLAQHSHSRFATQKMATLVIGKMSDNVSEKELLVQGDGASYQSLDNEPVKVNRTSSHLVKHIQFHRYKLISKQMVNANANYPVMRFTFSIVHRGEKDVSTEKFLPGHYIEVQSRVNGQIVIRSYTPLEGCLSKSFSIYVKIYPKGLFSQHLNEQLIGYEIQARGPFDVCERHKSYVVPTNSVSRGASIISNSKLYIPYTPYNQLTGLLSQTKAPKTAKTTLLNPDSLDGCWDELYMIAGGTGVTPMLQLIKYYLERSTKQKNESGQYVGCKQMHLLFGNREIEDVIDGILLEDLALSSRGQLTVTYCLSKPPKDWEGLRGRINKNMIQDWMNIMRGVILESNTQLMAENKNYMNILQSHSVRRDANEQDLQKYEESQIIPYTHPFPREDPLTQPENVQKYDDDSIIDMGPKPESTERSRTPKIIDPDLENSGRRDNLIQGKIVVSGPPDMVFTVEQALVEMGFSENIILLH</sequence>
<dbReference type="SUPFAM" id="SSF48113">
    <property type="entry name" value="Heme-dependent peroxidases"/>
    <property type="match status" value="1"/>
</dbReference>
<accession>A0A8H3WXB6</accession>
<dbReference type="OrthoDB" id="823504at2759"/>
<keyword evidence="6" id="KW-0479">Metal-binding</keyword>
<evidence type="ECO:0000256" key="6">
    <source>
        <dbReference type="PIRSR" id="PIRSR619791-2"/>
    </source>
</evidence>
<dbReference type="InterPro" id="IPR036400">
    <property type="entry name" value="Cyt_B5-like_heme/steroid_sf"/>
</dbReference>
<gene>
    <name evidence="12" type="ORF">F8M41_014515</name>
</gene>
<dbReference type="GO" id="GO:0005840">
    <property type="term" value="C:ribosome"/>
    <property type="evidence" value="ECO:0007669"/>
    <property type="project" value="InterPro"/>
</dbReference>
<evidence type="ECO:0000313" key="13">
    <source>
        <dbReference type="Proteomes" id="UP000439903"/>
    </source>
</evidence>
<feature type="transmembrane region" description="Helical" evidence="8">
    <location>
        <begin position="767"/>
        <end position="791"/>
    </location>
</feature>
<dbReference type="InterPro" id="IPR001199">
    <property type="entry name" value="Cyt_B5-like_heme/steroid-bd"/>
</dbReference>
<dbReference type="GO" id="GO:0004601">
    <property type="term" value="F:peroxidase activity"/>
    <property type="evidence" value="ECO:0007669"/>
    <property type="project" value="UniProtKB-KW"/>
</dbReference>
<feature type="transmembrane region" description="Helical" evidence="8">
    <location>
        <begin position="875"/>
        <end position="892"/>
    </location>
</feature>
<dbReference type="InterPro" id="IPR010255">
    <property type="entry name" value="Haem_peroxidase_sf"/>
</dbReference>
<dbReference type="PANTHER" id="PTHR11475:SF4">
    <property type="entry name" value="CHORION PEROXIDASE"/>
    <property type="match status" value="1"/>
</dbReference>
<dbReference type="Gene3D" id="1.20.120.1770">
    <property type="match status" value="1"/>
</dbReference>
<evidence type="ECO:0000256" key="7">
    <source>
        <dbReference type="SAM" id="MobiDB-lite"/>
    </source>
</evidence>
<dbReference type="InterPro" id="IPR045266">
    <property type="entry name" value="DOH_DOMON"/>
</dbReference>
<dbReference type="PROSITE" id="PS50292">
    <property type="entry name" value="PEROXIDASE_3"/>
    <property type="match status" value="1"/>
</dbReference>
<dbReference type="Pfam" id="PF00970">
    <property type="entry name" value="FAD_binding_6"/>
    <property type="match status" value="1"/>
</dbReference>
<dbReference type="Pfam" id="PF03351">
    <property type="entry name" value="DOMON"/>
    <property type="match status" value="1"/>
</dbReference>
<dbReference type="SUPFAM" id="SSF54843">
    <property type="entry name" value="Ribosomal protein L22"/>
    <property type="match status" value="1"/>
</dbReference>
<dbReference type="EMBL" id="WTPW01002990">
    <property type="protein sequence ID" value="KAF0357914.1"/>
    <property type="molecule type" value="Genomic_DNA"/>
</dbReference>
<dbReference type="PROSITE" id="PS50255">
    <property type="entry name" value="CYTOCHROME_B5_2"/>
    <property type="match status" value="1"/>
</dbReference>
<dbReference type="CDD" id="cd09631">
    <property type="entry name" value="DOMON_DOH"/>
    <property type="match status" value="1"/>
</dbReference>
<evidence type="ECO:0000256" key="2">
    <source>
        <dbReference type="ARBA" id="ARBA00004613"/>
    </source>
</evidence>
<evidence type="ECO:0000313" key="12">
    <source>
        <dbReference type="EMBL" id="KAF0357914.1"/>
    </source>
</evidence>
<dbReference type="SMART" id="SM00664">
    <property type="entry name" value="DoH"/>
    <property type="match status" value="1"/>
</dbReference>
<feature type="domain" description="DOMON" evidence="10">
    <location>
        <begin position="609"/>
        <end position="728"/>
    </location>
</feature>
<feature type="domain" description="Cytochrome b5 heme-binding" evidence="9">
    <location>
        <begin position="964"/>
        <end position="1022"/>
    </location>
</feature>
<keyword evidence="5" id="KW-0325">Glycoprotein</keyword>
<dbReference type="Gene3D" id="2.40.30.10">
    <property type="entry name" value="Translation factors"/>
    <property type="match status" value="1"/>
</dbReference>
<feature type="region of interest" description="Disordered" evidence="7">
    <location>
        <begin position="1487"/>
        <end position="1516"/>
    </location>
</feature>
<dbReference type="PROSITE" id="PS50836">
    <property type="entry name" value="DOMON"/>
    <property type="match status" value="1"/>
</dbReference>
<dbReference type="InterPro" id="IPR039261">
    <property type="entry name" value="FNR_nucleotide-bd"/>
</dbReference>
<dbReference type="Gene3D" id="3.40.50.80">
    <property type="entry name" value="Nucleotide-binding domain of ferredoxin-NADP reductase (FNR) module"/>
    <property type="match status" value="1"/>
</dbReference>
<proteinExistence type="predicted"/>
<keyword evidence="8" id="KW-0472">Membrane</keyword>
<dbReference type="InterPro" id="IPR005018">
    <property type="entry name" value="DOMON_domain"/>
</dbReference>
<dbReference type="SUPFAM" id="SSF52343">
    <property type="entry name" value="Ferredoxin reductase-like, C-terminal NADP-linked domain"/>
    <property type="match status" value="1"/>
</dbReference>
<keyword evidence="12" id="KW-0575">Peroxidase</keyword>
<comment type="cofactor">
    <cofactor evidence="1">
        <name>FAD</name>
        <dbReference type="ChEBI" id="CHEBI:57692"/>
    </cofactor>
</comment>
<dbReference type="SUPFAM" id="SSF63380">
    <property type="entry name" value="Riboflavin synthase domain-like"/>
    <property type="match status" value="1"/>
</dbReference>
<comment type="subcellular location">
    <subcellularLocation>
        <location evidence="2">Secreted</location>
    </subcellularLocation>
</comment>
<dbReference type="Pfam" id="PF00173">
    <property type="entry name" value="Cyt-b5"/>
    <property type="match status" value="1"/>
</dbReference>
<dbReference type="SMART" id="SM01117">
    <property type="entry name" value="Cyt-b5"/>
    <property type="match status" value="1"/>
</dbReference>
<feature type="domain" description="FAD-binding FR-type" evidence="11">
    <location>
        <begin position="1147"/>
        <end position="1257"/>
    </location>
</feature>
<dbReference type="GO" id="GO:0005576">
    <property type="term" value="C:extracellular region"/>
    <property type="evidence" value="ECO:0007669"/>
    <property type="project" value="UniProtKB-SubCell"/>
</dbReference>
<evidence type="ECO:0000256" key="3">
    <source>
        <dbReference type="ARBA" id="ARBA00022525"/>
    </source>
</evidence>
<keyword evidence="6" id="KW-0408">Iron</keyword>
<keyword evidence="8" id="KW-1133">Transmembrane helix</keyword>
<dbReference type="GO" id="GO:0006979">
    <property type="term" value="P:response to oxidative stress"/>
    <property type="evidence" value="ECO:0007669"/>
    <property type="project" value="InterPro"/>
</dbReference>
<protein>
    <submittedName>
        <fullName evidence="12">Heme peroxidase</fullName>
    </submittedName>
</protein>
<dbReference type="Pfam" id="PF03098">
    <property type="entry name" value="An_peroxidase"/>
    <property type="match status" value="1"/>
</dbReference>
<keyword evidence="13" id="KW-1185">Reference proteome</keyword>
<feature type="binding site" description="axial binding residue" evidence="6">
    <location>
        <position position="380"/>
    </location>
    <ligand>
        <name>heme b</name>
        <dbReference type="ChEBI" id="CHEBI:60344"/>
    </ligand>
    <ligandPart>
        <name>Fe</name>
        <dbReference type="ChEBI" id="CHEBI:18248"/>
    </ligandPart>
</feature>
<dbReference type="InterPro" id="IPR037120">
    <property type="entry name" value="Haem_peroxidase_sf_animal"/>
</dbReference>
<evidence type="ECO:0000256" key="4">
    <source>
        <dbReference type="ARBA" id="ARBA00023002"/>
    </source>
</evidence>
<dbReference type="PANTHER" id="PTHR11475">
    <property type="entry name" value="OXIDASE/PEROXIDASE"/>
    <property type="match status" value="1"/>
</dbReference>
<dbReference type="GO" id="GO:0020037">
    <property type="term" value="F:heme binding"/>
    <property type="evidence" value="ECO:0007669"/>
    <property type="project" value="InterPro"/>
</dbReference>
<keyword evidence="4" id="KW-0560">Oxidoreductase</keyword>
<dbReference type="GO" id="GO:0046872">
    <property type="term" value="F:metal ion binding"/>
    <property type="evidence" value="ECO:0007669"/>
    <property type="project" value="UniProtKB-KW"/>
</dbReference>
<evidence type="ECO:0000259" key="10">
    <source>
        <dbReference type="PROSITE" id="PS50836"/>
    </source>
</evidence>
<dbReference type="InterPro" id="IPR008333">
    <property type="entry name" value="Cbr1-like_FAD-bd_dom"/>
</dbReference>
<dbReference type="PROSITE" id="PS51384">
    <property type="entry name" value="FAD_FR"/>
    <property type="match status" value="1"/>
</dbReference>
<organism evidence="12 13">
    <name type="scientific">Gigaspora margarita</name>
    <dbReference type="NCBI Taxonomy" id="4874"/>
    <lineage>
        <taxon>Eukaryota</taxon>
        <taxon>Fungi</taxon>
        <taxon>Fungi incertae sedis</taxon>
        <taxon>Mucoromycota</taxon>
        <taxon>Glomeromycotina</taxon>
        <taxon>Glomeromycetes</taxon>
        <taxon>Diversisporales</taxon>
        <taxon>Gigasporaceae</taxon>
        <taxon>Gigaspora</taxon>
    </lineage>
</organism>
<keyword evidence="3" id="KW-0964">Secreted</keyword>
<dbReference type="InterPro" id="IPR017927">
    <property type="entry name" value="FAD-bd_FR_type"/>
</dbReference>
<keyword evidence="8" id="KW-0812">Transmembrane</keyword>
<dbReference type="SUPFAM" id="SSF55856">
    <property type="entry name" value="Cytochrome b5-like heme/steroid binding domain"/>
    <property type="match status" value="1"/>
</dbReference>
<dbReference type="InterPro" id="IPR017938">
    <property type="entry name" value="Riboflavin_synthase-like_b-brl"/>
</dbReference>
<dbReference type="Gene3D" id="1.10.640.10">
    <property type="entry name" value="Haem peroxidase domain superfamily, animal type"/>
    <property type="match status" value="1"/>
</dbReference>
<dbReference type="InterPro" id="IPR001433">
    <property type="entry name" value="OxRdtase_FAD/NAD-bd"/>
</dbReference>
<feature type="transmembrane region" description="Helical" evidence="8">
    <location>
        <begin position="904"/>
        <end position="928"/>
    </location>
</feature>
<evidence type="ECO:0000256" key="5">
    <source>
        <dbReference type="ARBA" id="ARBA00023180"/>
    </source>
</evidence>
<name>A0A8H3WXB6_GIGMA</name>